<keyword evidence="2" id="KW-0131">Cell cycle</keyword>
<protein>
    <submittedName>
        <fullName evidence="2">Cell division protein FtsX</fullName>
    </submittedName>
</protein>
<reference evidence="2 3" key="1">
    <citation type="submission" date="2022-11" db="EMBL/GenBank/DDBJ databases">
        <title>Genome sequencing of Acetobacter type strain.</title>
        <authorList>
            <person name="Heo J."/>
            <person name="Lee D."/>
            <person name="Han B.-H."/>
            <person name="Hong S.-B."/>
            <person name="Kwon S.-W."/>
        </authorList>
    </citation>
    <scope>NUCLEOTIDE SEQUENCE [LARGE SCALE GENOMIC DNA]</scope>
    <source>
        <strain evidence="2 3">KACC 21251</strain>
    </source>
</reference>
<feature type="transmembrane region" description="Helical" evidence="1">
    <location>
        <begin position="21"/>
        <end position="41"/>
    </location>
</feature>
<keyword evidence="1" id="KW-1133">Transmembrane helix</keyword>
<feature type="transmembrane region" description="Helical" evidence="1">
    <location>
        <begin position="175"/>
        <end position="197"/>
    </location>
</feature>
<gene>
    <name evidence="2" type="ORF">OQ252_02095</name>
</gene>
<sequence length="317" mass="33317">MALPFSGRKDGLSLSEALPDRSLFVLVAMMSFLAALTLTGATGARTLSTRWAGGAAQLLTIQVSEPDQPLIASGKTGKTTTQQTRADTVLADLATLPSGTQVHRLTQEELARLLTPWLGEAGKTALPLPAVIEVRLAEGQEAPADLEQTLSTHVPGTVVEHNAEWSTRLRALAESLLACAALALATVGGIATLITALSTRAGLSTRRDIIEILHGLGATDSYIAGRFAWRTGGLAFGGGLLGTVLAMAPLLLLFRMAAPFAASTLQASSTAMPDWRTLPDLLPGDMLAGLAALPFVAAFIGWATTQFMVRVWLRRMP</sequence>
<dbReference type="GO" id="GO:0051301">
    <property type="term" value="P:cell division"/>
    <property type="evidence" value="ECO:0007669"/>
    <property type="project" value="UniProtKB-KW"/>
</dbReference>
<keyword evidence="2" id="KW-0132">Cell division</keyword>
<keyword evidence="1" id="KW-0812">Transmembrane</keyword>
<feature type="transmembrane region" description="Helical" evidence="1">
    <location>
        <begin position="234"/>
        <end position="254"/>
    </location>
</feature>
<accession>A0ABT3Q4I2</accession>
<organism evidence="2 3">
    <name type="scientific">Acetobacter farinalis</name>
    <dbReference type="NCBI Taxonomy" id="1260984"/>
    <lineage>
        <taxon>Bacteria</taxon>
        <taxon>Pseudomonadati</taxon>
        <taxon>Pseudomonadota</taxon>
        <taxon>Alphaproteobacteria</taxon>
        <taxon>Acetobacterales</taxon>
        <taxon>Acetobacteraceae</taxon>
        <taxon>Acetobacter</taxon>
    </lineage>
</organism>
<proteinExistence type="predicted"/>
<evidence type="ECO:0000256" key="1">
    <source>
        <dbReference type="SAM" id="Phobius"/>
    </source>
</evidence>
<dbReference type="EMBL" id="JAPIUX010000001">
    <property type="protein sequence ID" value="MCX2560198.1"/>
    <property type="molecule type" value="Genomic_DNA"/>
</dbReference>
<dbReference type="InterPro" id="IPR004513">
    <property type="entry name" value="FtsX"/>
</dbReference>
<name>A0ABT3Q4I2_9PROT</name>
<dbReference type="Proteomes" id="UP001526446">
    <property type="component" value="Unassembled WGS sequence"/>
</dbReference>
<dbReference type="PANTHER" id="PTHR47755:SF1">
    <property type="entry name" value="CELL DIVISION PROTEIN FTSX"/>
    <property type="match status" value="1"/>
</dbReference>
<evidence type="ECO:0000313" key="3">
    <source>
        <dbReference type="Proteomes" id="UP001526446"/>
    </source>
</evidence>
<dbReference type="RefSeq" id="WP_166118993.1">
    <property type="nucleotide sequence ID" value="NZ_JAPIUX010000001.1"/>
</dbReference>
<dbReference type="PANTHER" id="PTHR47755">
    <property type="entry name" value="CELL DIVISION PROTEIN FTSX"/>
    <property type="match status" value="1"/>
</dbReference>
<evidence type="ECO:0000313" key="2">
    <source>
        <dbReference type="EMBL" id="MCX2560198.1"/>
    </source>
</evidence>
<feature type="transmembrane region" description="Helical" evidence="1">
    <location>
        <begin position="286"/>
        <end position="313"/>
    </location>
</feature>
<keyword evidence="1" id="KW-0472">Membrane</keyword>
<comment type="caution">
    <text evidence="2">The sequence shown here is derived from an EMBL/GenBank/DDBJ whole genome shotgun (WGS) entry which is preliminary data.</text>
</comment>
<keyword evidence="3" id="KW-1185">Reference proteome</keyword>